<dbReference type="GO" id="GO:0003700">
    <property type="term" value="F:DNA-binding transcription factor activity"/>
    <property type="evidence" value="ECO:0007669"/>
    <property type="project" value="InterPro"/>
</dbReference>
<keyword evidence="1" id="KW-0805">Transcription regulation</keyword>
<feature type="domain" description="HTH marR-type" evidence="4">
    <location>
        <begin position="25"/>
        <end position="158"/>
    </location>
</feature>
<dbReference type="GO" id="GO:0003677">
    <property type="term" value="F:DNA binding"/>
    <property type="evidence" value="ECO:0007669"/>
    <property type="project" value="UniProtKB-KW"/>
</dbReference>
<protein>
    <submittedName>
        <fullName evidence="5">MarR family transcriptional regulator</fullName>
    </submittedName>
</protein>
<dbReference type="PROSITE" id="PS01117">
    <property type="entry name" value="HTH_MARR_1"/>
    <property type="match status" value="1"/>
</dbReference>
<gene>
    <name evidence="5" type="ORF">HT585_21910</name>
</gene>
<dbReference type="Pfam" id="PF01047">
    <property type="entry name" value="MarR"/>
    <property type="match status" value="1"/>
</dbReference>
<sequence length="177" mass="19653">MEILEQKHLALIDEAERRGDGPTANLRLCFEVIALAAAIDRDCAARLAPHNLSEGKFVLLFLLHQLPDGLSPHELADRAGVTRATVTGLLDGLERDGFLARQQSKDDRRKVLVRLSPKGEDAARELFDTHTRWIASLFAGFDESDRQTLSTLIQRAWRNTDGGRKAVQTKAASEITQ</sequence>
<comment type="caution">
    <text evidence="5">The sequence shown here is derived from an EMBL/GenBank/DDBJ whole genome shotgun (WGS) entry which is preliminary data.</text>
</comment>
<dbReference type="PROSITE" id="PS50995">
    <property type="entry name" value="HTH_MARR_2"/>
    <property type="match status" value="1"/>
</dbReference>
<dbReference type="SMART" id="SM00347">
    <property type="entry name" value="HTH_MARR"/>
    <property type="match status" value="1"/>
</dbReference>
<dbReference type="AlphaFoldDB" id="A0A7Y6Q9F5"/>
<keyword evidence="2" id="KW-0238">DNA-binding</keyword>
<dbReference type="InterPro" id="IPR036388">
    <property type="entry name" value="WH-like_DNA-bd_sf"/>
</dbReference>
<dbReference type="InterPro" id="IPR023187">
    <property type="entry name" value="Tscrpt_reg_MarR-type_CS"/>
</dbReference>
<name>A0A7Y6Q9F5_9HYPH</name>
<dbReference type="PANTHER" id="PTHR42756">
    <property type="entry name" value="TRANSCRIPTIONAL REGULATOR, MARR"/>
    <property type="match status" value="1"/>
</dbReference>
<evidence type="ECO:0000313" key="5">
    <source>
        <dbReference type="EMBL" id="NVD41527.1"/>
    </source>
</evidence>
<dbReference type="PRINTS" id="PR00598">
    <property type="entry name" value="HTHMARR"/>
</dbReference>
<proteinExistence type="predicted"/>
<dbReference type="InterPro" id="IPR000835">
    <property type="entry name" value="HTH_MarR-typ"/>
</dbReference>
<dbReference type="RefSeq" id="WP_176354931.1">
    <property type="nucleotide sequence ID" value="NZ_JABWDU010000006.1"/>
</dbReference>
<evidence type="ECO:0000256" key="1">
    <source>
        <dbReference type="ARBA" id="ARBA00023015"/>
    </source>
</evidence>
<keyword evidence="6" id="KW-1185">Reference proteome</keyword>
<reference evidence="5 6" key="1">
    <citation type="submission" date="2020-06" db="EMBL/GenBank/DDBJ databases">
        <authorList>
            <person name="Grouzdev D.S."/>
        </authorList>
    </citation>
    <scope>NUCLEOTIDE SEQUENCE [LARGE SCALE GENOMIC DNA]</scope>
    <source>
        <strain evidence="5 6">HO-A22</strain>
    </source>
</reference>
<dbReference type="EMBL" id="JABWDU010000006">
    <property type="protein sequence ID" value="NVD41527.1"/>
    <property type="molecule type" value="Genomic_DNA"/>
</dbReference>
<evidence type="ECO:0000313" key="6">
    <source>
        <dbReference type="Proteomes" id="UP000520198"/>
    </source>
</evidence>
<dbReference type="Proteomes" id="UP000520198">
    <property type="component" value="Unassembled WGS sequence"/>
</dbReference>
<dbReference type="InterPro" id="IPR036390">
    <property type="entry name" value="WH_DNA-bd_sf"/>
</dbReference>
<accession>A0A7Y6Q9F5</accession>
<evidence type="ECO:0000259" key="4">
    <source>
        <dbReference type="PROSITE" id="PS50995"/>
    </source>
</evidence>
<keyword evidence="3" id="KW-0804">Transcription</keyword>
<organism evidence="5 6">
    <name type="scientific">Ensifer oleiphilus</name>
    <dbReference type="NCBI Taxonomy" id="2742698"/>
    <lineage>
        <taxon>Bacteria</taxon>
        <taxon>Pseudomonadati</taxon>
        <taxon>Pseudomonadota</taxon>
        <taxon>Alphaproteobacteria</taxon>
        <taxon>Hyphomicrobiales</taxon>
        <taxon>Rhizobiaceae</taxon>
        <taxon>Sinorhizobium/Ensifer group</taxon>
        <taxon>Ensifer</taxon>
    </lineage>
</organism>
<evidence type="ECO:0000256" key="3">
    <source>
        <dbReference type="ARBA" id="ARBA00023163"/>
    </source>
</evidence>
<evidence type="ECO:0000256" key="2">
    <source>
        <dbReference type="ARBA" id="ARBA00023125"/>
    </source>
</evidence>
<dbReference type="PANTHER" id="PTHR42756:SF1">
    <property type="entry name" value="TRANSCRIPTIONAL REPRESSOR OF EMRAB OPERON"/>
    <property type="match status" value="1"/>
</dbReference>
<dbReference type="SUPFAM" id="SSF46785">
    <property type="entry name" value="Winged helix' DNA-binding domain"/>
    <property type="match status" value="1"/>
</dbReference>
<dbReference type="Gene3D" id="1.10.10.10">
    <property type="entry name" value="Winged helix-like DNA-binding domain superfamily/Winged helix DNA-binding domain"/>
    <property type="match status" value="1"/>
</dbReference>